<dbReference type="PANTHER" id="PTHR43830:SF3">
    <property type="entry name" value="PROTEIN PSP1"/>
    <property type="match status" value="1"/>
</dbReference>
<dbReference type="Proteomes" id="UP000186136">
    <property type="component" value="Unassembled WGS sequence"/>
</dbReference>
<dbReference type="OrthoDB" id="243127at2759"/>
<sequence>MKSPYLSSFPAFRHSSFASAGTGFDNANSIFQQQQQQQQQQQSQAQPQSQPQPPSSNGSSMAPPLSAATFIPNRSTLANYDFNMNMNLATNYVKGDFGNLMNKNKNPTSSADNAMNSNNNNNNNLRPMFSSSSSSSNNNYSRHSSAGANAISQFNNPTHGSNIISPTKEQVIRSNNDVSNYLGVPSTEVLNMEKYLSYLNTSSLPQLTYLTDAGNLSNYEIIACCFKNSRIDVFHISPINKQLLGEIKLGDLVIVEADRGRDLGKVVKLNVSILEARLLRYAQYLGRKAALSKEDENHKRPVLNFPKPVIRFAKNEELLTINSKINDEVRAVEVCQNKVAEYNLDMEIVDAEYQWDMKKLTFYYNSEVRIDFRDLVKELFRIYKIRIWMSKQGGIC</sequence>
<accession>A0A1Q2YIU6</accession>
<dbReference type="PANTHER" id="PTHR43830">
    <property type="entry name" value="PROTEIN PSP1"/>
    <property type="match status" value="1"/>
</dbReference>
<feature type="compositionally biased region" description="Low complexity" evidence="1">
    <location>
        <begin position="113"/>
        <end position="145"/>
    </location>
</feature>
<gene>
    <name evidence="3" type="ORF">PMKS-002775</name>
</gene>
<dbReference type="InterPro" id="IPR007557">
    <property type="entry name" value="PSP1_C"/>
</dbReference>
<evidence type="ECO:0000259" key="2">
    <source>
        <dbReference type="PROSITE" id="PS51411"/>
    </source>
</evidence>
<name>A0A1Q2YIU6_9ASCO</name>
<feature type="compositionally biased region" description="Low complexity" evidence="1">
    <location>
        <begin position="32"/>
        <end position="49"/>
    </location>
</feature>
<dbReference type="PROSITE" id="PS51411">
    <property type="entry name" value="PSP1_C"/>
    <property type="match status" value="1"/>
</dbReference>
<evidence type="ECO:0000256" key="1">
    <source>
        <dbReference type="SAM" id="MobiDB-lite"/>
    </source>
</evidence>
<dbReference type="GO" id="GO:0005737">
    <property type="term" value="C:cytoplasm"/>
    <property type="evidence" value="ECO:0007669"/>
    <property type="project" value="TreeGrafter"/>
</dbReference>
<dbReference type="EMBL" id="BDGI01000108">
    <property type="protein sequence ID" value="GAV29293.1"/>
    <property type="molecule type" value="Genomic_DNA"/>
</dbReference>
<proteinExistence type="predicted"/>
<feature type="compositionally biased region" description="Polar residues" evidence="1">
    <location>
        <begin position="103"/>
        <end position="112"/>
    </location>
</feature>
<feature type="region of interest" description="Disordered" evidence="1">
    <location>
        <begin position="103"/>
        <end position="145"/>
    </location>
</feature>
<dbReference type="NCBIfam" id="NF041131">
    <property type="entry name" value="RicT_YaaT_fam"/>
    <property type="match status" value="1"/>
</dbReference>
<keyword evidence="4" id="KW-1185">Reference proteome</keyword>
<evidence type="ECO:0000313" key="4">
    <source>
        <dbReference type="Proteomes" id="UP000186136"/>
    </source>
</evidence>
<reference evidence="3 4" key="1">
    <citation type="submission" date="2016-08" db="EMBL/GenBank/DDBJ databases">
        <title>Whole genome shotgun sequence of Pichia membranifaciens KS47-1.</title>
        <authorList>
            <person name="Konishi M."/>
            <person name="Ishida M."/>
            <person name="Arakawa T."/>
            <person name="Kato Y."/>
            <person name="Horiuchi J."/>
        </authorList>
    </citation>
    <scope>NUCLEOTIDE SEQUENCE [LARGE SCALE GENOMIC DNA]</scope>
    <source>
        <strain evidence="3 4">KS47-1</strain>
    </source>
</reference>
<dbReference type="Pfam" id="PF04468">
    <property type="entry name" value="PSP1"/>
    <property type="match status" value="1"/>
</dbReference>
<organism evidence="3 4">
    <name type="scientific">Pichia membranifaciens</name>
    <dbReference type="NCBI Taxonomy" id="4926"/>
    <lineage>
        <taxon>Eukaryota</taxon>
        <taxon>Fungi</taxon>
        <taxon>Dikarya</taxon>
        <taxon>Ascomycota</taxon>
        <taxon>Saccharomycotina</taxon>
        <taxon>Pichiomycetes</taxon>
        <taxon>Pichiales</taxon>
        <taxon>Pichiaceae</taxon>
        <taxon>Pichia</taxon>
    </lineage>
</organism>
<feature type="domain" description="PSP1 C-terminal" evidence="2">
    <location>
        <begin position="307"/>
        <end position="392"/>
    </location>
</feature>
<evidence type="ECO:0000313" key="3">
    <source>
        <dbReference type="EMBL" id="GAV29293.1"/>
    </source>
</evidence>
<feature type="region of interest" description="Disordered" evidence="1">
    <location>
        <begin position="17"/>
        <end position="67"/>
    </location>
</feature>
<dbReference type="AlphaFoldDB" id="A0A1Q2YIU6"/>
<protein>
    <recommendedName>
        <fullName evidence="2">PSP1 C-terminal domain-containing protein</fullName>
    </recommendedName>
</protein>
<comment type="caution">
    <text evidence="3">The sequence shown here is derived from an EMBL/GenBank/DDBJ whole genome shotgun (WGS) entry which is preliminary data.</text>
</comment>
<dbReference type="InterPro" id="IPR047767">
    <property type="entry name" value="PSP1-like"/>
</dbReference>